<proteinExistence type="predicted"/>
<organism evidence="3 4">
    <name type="scientific">Methylorubrum populi</name>
    <dbReference type="NCBI Taxonomy" id="223967"/>
    <lineage>
        <taxon>Bacteria</taxon>
        <taxon>Pseudomonadati</taxon>
        <taxon>Pseudomonadota</taxon>
        <taxon>Alphaproteobacteria</taxon>
        <taxon>Hyphomicrobiales</taxon>
        <taxon>Methylobacteriaceae</taxon>
        <taxon>Methylorubrum</taxon>
    </lineage>
</organism>
<reference evidence="3 4" key="1">
    <citation type="journal article" date="2016" name="Genome Announc.">
        <title>Complete Genome Sequence of Methylobacterium populi P-1M, Isolated from Pink-Pigmented Household Biofilm.</title>
        <authorList>
            <person name="Morohoshi T."/>
            <person name="Ikeda T."/>
        </authorList>
    </citation>
    <scope>NUCLEOTIDE SEQUENCE [LARGE SCALE GENOMIC DNA]</scope>
    <source>
        <strain evidence="3 4">P-1M</strain>
    </source>
</reference>
<dbReference type="RefSeq" id="WP_096487567.1">
    <property type="nucleotide sequence ID" value="NZ_AP014809.1"/>
</dbReference>
<dbReference type="OrthoDB" id="8003976at2"/>
<gene>
    <name evidence="3" type="ORF">MPPM_5305</name>
</gene>
<evidence type="ECO:0000313" key="4">
    <source>
        <dbReference type="Proteomes" id="UP000218288"/>
    </source>
</evidence>
<evidence type="ECO:0000313" key="3">
    <source>
        <dbReference type="EMBL" id="BAU93910.1"/>
    </source>
</evidence>
<name>A0A160PP18_9HYPH</name>
<sequence length="70" mass="7637">MLTLSLSLALLVVLVLIVVRRRHLTILMSVGSLIAALLAMLWLQDLGLLPGSQGPLTHTRPQTVDDLRGR</sequence>
<dbReference type="AlphaFoldDB" id="A0A160PP18"/>
<feature type="region of interest" description="Disordered" evidence="1">
    <location>
        <begin position="49"/>
        <end position="70"/>
    </location>
</feature>
<evidence type="ECO:0000256" key="1">
    <source>
        <dbReference type="SAM" id="MobiDB-lite"/>
    </source>
</evidence>
<feature type="transmembrane region" description="Helical" evidence="2">
    <location>
        <begin position="25"/>
        <end position="43"/>
    </location>
</feature>
<dbReference type="Proteomes" id="UP000218288">
    <property type="component" value="Chromosome"/>
</dbReference>
<keyword evidence="2" id="KW-0812">Transmembrane</keyword>
<evidence type="ECO:0000256" key="2">
    <source>
        <dbReference type="SAM" id="Phobius"/>
    </source>
</evidence>
<accession>A0A160PP18</accession>
<protein>
    <submittedName>
        <fullName evidence="3">Uncharacterized protein</fullName>
    </submittedName>
</protein>
<dbReference type="EMBL" id="AP014809">
    <property type="protein sequence ID" value="BAU93910.1"/>
    <property type="molecule type" value="Genomic_DNA"/>
</dbReference>
<keyword evidence="2" id="KW-0472">Membrane</keyword>
<keyword evidence="2" id="KW-1133">Transmembrane helix</keyword>